<reference evidence="1 2" key="1">
    <citation type="submission" date="2021-02" db="EMBL/GenBank/DDBJ databases">
        <title>De Novo genome assembly of isolated myxobacteria.</title>
        <authorList>
            <person name="Stevens D.C."/>
        </authorList>
    </citation>
    <scope>NUCLEOTIDE SEQUENCE [LARGE SCALE GENOMIC DNA]</scope>
    <source>
        <strain evidence="2">SCPEA02</strain>
    </source>
</reference>
<evidence type="ECO:0008006" key="3">
    <source>
        <dbReference type="Google" id="ProtNLM"/>
    </source>
</evidence>
<keyword evidence="2" id="KW-1185">Reference proteome</keyword>
<sequence>MAPTLAPEQYPYTVIGVLEIFFSEDDVLKKWVGSGYLLKTPAYPDRGDIVLTAAHNLAYLRKKGLRGVRFNLYDDPDVYTLAERSNETLRYAIPEGYDKYPGNPAFDFGVMLLNGAPGRSKTPLSLSIIGETLRQDATIAGVVSDRVKAGDVSVYRSAVTAEKRRETPLYYPLDATAPGMSGGPVLIERGSTWTSMGVVTGTGEVDDTLEGIAAPIFSETARIIDSLIATSLAG</sequence>
<dbReference type="InterPro" id="IPR009003">
    <property type="entry name" value="Peptidase_S1_PA"/>
</dbReference>
<proteinExistence type="predicted"/>
<organism evidence="1 2">
    <name type="scientific">Pyxidicoccus parkwayensis</name>
    <dbReference type="NCBI Taxonomy" id="2813578"/>
    <lineage>
        <taxon>Bacteria</taxon>
        <taxon>Pseudomonadati</taxon>
        <taxon>Myxococcota</taxon>
        <taxon>Myxococcia</taxon>
        <taxon>Myxococcales</taxon>
        <taxon>Cystobacterineae</taxon>
        <taxon>Myxococcaceae</taxon>
        <taxon>Pyxidicoccus</taxon>
    </lineage>
</organism>
<evidence type="ECO:0000313" key="2">
    <source>
        <dbReference type="Proteomes" id="UP000662747"/>
    </source>
</evidence>
<dbReference type="RefSeq" id="WP_206720712.1">
    <property type="nucleotide sequence ID" value="NZ_CP071090.1"/>
</dbReference>
<accession>A0ABX7NJV5</accession>
<dbReference type="InterPro" id="IPR043504">
    <property type="entry name" value="Peptidase_S1_PA_chymotrypsin"/>
</dbReference>
<dbReference type="SUPFAM" id="SSF50494">
    <property type="entry name" value="Trypsin-like serine proteases"/>
    <property type="match status" value="1"/>
</dbReference>
<gene>
    <name evidence="1" type="ORF">JY651_27660</name>
</gene>
<name>A0ABX7NJV5_9BACT</name>
<dbReference type="Gene3D" id="2.40.10.10">
    <property type="entry name" value="Trypsin-like serine proteases"/>
    <property type="match status" value="2"/>
</dbReference>
<protein>
    <recommendedName>
        <fullName evidence="3">Serine protease</fullName>
    </recommendedName>
</protein>
<dbReference type="EMBL" id="CP071090">
    <property type="protein sequence ID" value="QSQ19124.1"/>
    <property type="molecule type" value="Genomic_DNA"/>
</dbReference>
<dbReference type="Proteomes" id="UP000662747">
    <property type="component" value="Chromosome"/>
</dbReference>
<evidence type="ECO:0000313" key="1">
    <source>
        <dbReference type="EMBL" id="QSQ19124.1"/>
    </source>
</evidence>